<gene>
    <name evidence="2" type="ORF">EVAR_92209_1</name>
</gene>
<evidence type="ECO:0000256" key="1">
    <source>
        <dbReference type="SAM" id="MobiDB-lite"/>
    </source>
</evidence>
<reference evidence="2 3" key="1">
    <citation type="journal article" date="2019" name="Commun. Biol.">
        <title>The bagworm genome reveals a unique fibroin gene that provides high tensile strength.</title>
        <authorList>
            <person name="Kono N."/>
            <person name="Nakamura H."/>
            <person name="Ohtoshi R."/>
            <person name="Tomita M."/>
            <person name="Numata K."/>
            <person name="Arakawa K."/>
        </authorList>
    </citation>
    <scope>NUCLEOTIDE SEQUENCE [LARGE SCALE GENOMIC DNA]</scope>
</reference>
<name>A0A4C1TL21_EUMVA</name>
<proteinExistence type="predicted"/>
<evidence type="ECO:0000313" key="3">
    <source>
        <dbReference type="Proteomes" id="UP000299102"/>
    </source>
</evidence>
<feature type="compositionally biased region" description="Basic residues" evidence="1">
    <location>
        <begin position="56"/>
        <end position="69"/>
    </location>
</feature>
<protein>
    <submittedName>
        <fullName evidence="2">Uncharacterized protein</fullName>
    </submittedName>
</protein>
<feature type="region of interest" description="Disordered" evidence="1">
    <location>
        <begin position="45"/>
        <end position="112"/>
    </location>
</feature>
<evidence type="ECO:0000313" key="2">
    <source>
        <dbReference type="EMBL" id="GBP15202.1"/>
    </source>
</evidence>
<accession>A0A4C1TL21</accession>
<keyword evidence="3" id="KW-1185">Reference proteome</keyword>
<organism evidence="2 3">
    <name type="scientific">Eumeta variegata</name>
    <name type="common">Bagworm moth</name>
    <name type="synonym">Eumeta japonica</name>
    <dbReference type="NCBI Taxonomy" id="151549"/>
    <lineage>
        <taxon>Eukaryota</taxon>
        <taxon>Metazoa</taxon>
        <taxon>Ecdysozoa</taxon>
        <taxon>Arthropoda</taxon>
        <taxon>Hexapoda</taxon>
        <taxon>Insecta</taxon>
        <taxon>Pterygota</taxon>
        <taxon>Neoptera</taxon>
        <taxon>Endopterygota</taxon>
        <taxon>Lepidoptera</taxon>
        <taxon>Glossata</taxon>
        <taxon>Ditrysia</taxon>
        <taxon>Tineoidea</taxon>
        <taxon>Psychidae</taxon>
        <taxon>Oiketicinae</taxon>
        <taxon>Eumeta</taxon>
    </lineage>
</organism>
<sequence length="112" mass="12332">MSDLLSQCHTRYLNVRDRPLTTFFTPINSGPLIFGDPSGTLLIADGSEQIAGRYQRTPRPRRRPAKPRRTPGGTSTAPRPPRRHVNPPPKSKIKDIVGDASSPAVGRLKMAH</sequence>
<dbReference type="Proteomes" id="UP000299102">
    <property type="component" value="Unassembled WGS sequence"/>
</dbReference>
<dbReference type="AlphaFoldDB" id="A0A4C1TL21"/>
<comment type="caution">
    <text evidence="2">The sequence shown here is derived from an EMBL/GenBank/DDBJ whole genome shotgun (WGS) entry which is preliminary data.</text>
</comment>
<dbReference type="EMBL" id="BGZK01000070">
    <property type="protein sequence ID" value="GBP15202.1"/>
    <property type="molecule type" value="Genomic_DNA"/>
</dbReference>